<dbReference type="GO" id="GO:0032543">
    <property type="term" value="P:mitochondrial translation"/>
    <property type="evidence" value="ECO:0007669"/>
    <property type="project" value="TreeGrafter"/>
</dbReference>
<dbReference type="GO" id="GO:0005739">
    <property type="term" value="C:mitochondrion"/>
    <property type="evidence" value="ECO:0007669"/>
    <property type="project" value="GOC"/>
</dbReference>
<comment type="similarity">
    <text evidence="1">Belongs to the bacterial ribosomal protein bS16 family.</text>
</comment>
<evidence type="ECO:0008006" key="5">
    <source>
        <dbReference type="Google" id="ProtNLM"/>
    </source>
</evidence>
<dbReference type="Pfam" id="PF00886">
    <property type="entry name" value="Ribosomal_S16"/>
    <property type="match status" value="1"/>
</dbReference>
<dbReference type="GO" id="GO:0003735">
    <property type="term" value="F:structural constituent of ribosome"/>
    <property type="evidence" value="ECO:0007669"/>
    <property type="project" value="InterPro"/>
</dbReference>
<dbReference type="AlphaFoldDB" id="A0A7S1VML7"/>
<dbReference type="Gene3D" id="3.30.1320.10">
    <property type="match status" value="1"/>
</dbReference>
<organism evidence="4">
    <name type="scientific">Grammatophora oceanica</name>
    <dbReference type="NCBI Taxonomy" id="210454"/>
    <lineage>
        <taxon>Eukaryota</taxon>
        <taxon>Sar</taxon>
        <taxon>Stramenopiles</taxon>
        <taxon>Ochrophyta</taxon>
        <taxon>Bacillariophyta</taxon>
        <taxon>Fragilariophyceae</taxon>
        <taxon>Fragilariophycidae</taxon>
        <taxon>Rhabdonematales</taxon>
        <taxon>Grammatophoraceae</taxon>
        <taxon>Grammatophora</taxon>
    </lineage>
</organism>
<sequence length="106" mass="12375">MVVRLRLQRFGKRNRPFYRMVAANVRAPRDGKFLEIIGTYNPIATRAGLKEIRLKTDRIKYWLSVGAQPSDRVSWILGKFGILPPPPPRFSTQAMFTKKERNQEEE</sequence>
<dbReference type="NCBIfam" id="TIGR00002">
    <property type="entry name" value="S16"/>
    <property type="match status" value="1"/>
</dbReference>
<dbReference type="PANTHER" id="PTHR12919">
    <property type="entry name" value="30S RIBOSOMAL PROTEIN S16"/>
    <property type="match status" value="1"/>
</dbReference>
<dbReference type="GO" id="GO:0015935">
    <property type="term" value="C:small ribosomal subunit"/>
    <property type="evidence" value="ECO:0007669"/>
    <property type="project" value="TreeGrafter"/>
</dbReference>
<dbReference type="EMBL" id="HBGK01043513">
    <property type="protein sequence ID" value="CAD9303149.1"/>
    <property type="molecule type" value="Transcribed_RNA"/>
</dbReference>
<keyword evidence="3" id="KW-0687">Ribonucleoprotein</keyword>
<reference evidence="4" key="1">
    <citation type="submission" date="2021-01" db="EMBL/GenBank/DDBJ databases">
        <authorList>
            <person name="Corre E."/>
            <person name="Pelletier E."/>
            <person name="Niang G."/>
            <person name="Scheremetjew M."/>
            <person name="Finn R."/>
            <person name="Kale V."/>
            <person name="Holt S."/>
            <person name="Cochrane G."/>
            <person name="Meng A."/>
            <person name="Brown T."/>
            <person name="Cohen L."/>
        </authorList>
    </citation>
    <scope>NUCLEOTIDE SEQUENCE</scope>
    <source>
        <strain evidence="4">CCMP 410</strain>
    </source>
</reference>
<evidence type="ECO:0000313" key="4">
    <source>
        <dbReference type="EMBL" id="CAD9303149.1"/>
    </source>
</evidence>
<keyword evidence="2" id="KW-0689">Ribosomal protein</keyword>
<evidence type="ECO:0000256" key="1">
    <source>
        <dbReference type="ARBA" id="ARBA00006668"/>
    </source>
</evidence>
<evidence type="ECO:0000256" key="2">
    <source>
        <dbReference type="ARBA" id="ARBA00022980"/>
    </source>
</evidence>
<protein>
    <recommendedName>
        <fullName evidence="5">30S ribosomal protein S16, chloroplastic</fullName>
    </recommendedName>
</protein>
<dbReference type="InterPro" id="IPR000307">
    <property type="entry name" value="Ribosomal_bS16"/>
</dbReference>
<dbReference type="HAMAP" id="MF_00385">
    <property type="entry name" value="Ribosomal_bS16"/>
    <property type="match status" value="1"/>
</dbReference>
<dbReference type="InterPro" id="IPR023803">
    <property type="entry name" value="Ribosomal_bS16_dom_sf"/>
</dbReference>
<dbReference type="PANTHER" id="PTHR12919:SF20">
    <property type="entry name" value="SMALL RIBOSOMAL SUBUNIT PROTEIN BS16M"/>
    <property type="match status" value="1"/>
</dbReference>
<gene>
    <name evidence="4" type="ORF">GOCE00092_LOCUS22826</name>
</gene>
<accession>A0A7S1VML7</accession>
<name>A0A7S1VML7_9STRA</name>
<dbReference type="SUPFAM" id="SSF54565">
    <property type="entry name" value="Ribosomal protein S16"/>
    <property type="match status" value="1"/>
</dbReference>
<evidence type="ECO:0000256" key="3">
    <source>
        <dbReference type="ARBA" id="ARBA00023274"/>
    </source>
</evidence>
<proteinExistence type="inferred from homology"/>